<organism evidence="2 3">
    <name type="scientific">Hevea brasiliensis</name>
    <name type="common">Para rubber tree</name>
    <name type="synonym">Siphonia brasiliensis</name>
    <dbReference type="NCBI Taxonomy" id="3981"/>
    <lineage>
        <taxon>Eukaryota</taxon>
        <taxon>Viridiplantae</taxon>
        <taxon>Streptophyta</taxon>
        <taxon>Embryophyta</taxon>
        <taxon>Tracheophyta</taxon>
        <taxon>Spermatophyta</taxon>
        <taxon>Magnoliopsida</taxon>
        <taxon>eudicotyledons</taxon>
        <taxon>Gunneridae</taxon>
        <taxon>Pentapetalae</taxon>
        <taxon>rosids</taxon>
        <taxon>fabids</taxon>
        <taxon>Malpighiales</taxon>
        <taxon>Euphorbiaceae</taxon>
        <taxon>Crotonoideae</taxon>
        <taxon>Micrandreae</taxon>
        <taxon>Hevea</taxon>
    </lineage>
</organism>
<feature type="compositionally biased region" description="Basic and acidic residues" evidence="1">
    <location>
        <begin position="133"/>
        <end position="146"/>
    </location>
</feature>
<protein>
    <submittedName>
        <fullName evidence="2">Uncharacterized protein</fullName>
    </submittedName>
</protein>
<gene>
    <name evidence="2" type="ORF">GH714_016645</name>
</gene>
<feature type="region of interest" description="Disordered" evidence="1">
    <location>
        <begin position="95"/>
        <end position="146"/>
    </location>
</feature>
<evidence type="ECO:0000256" key="1">
    <source>
        <dbReference type="SAM" id="MobiDB-lite"/>
    </source>
</evidence>
<keyword evidence="3" id="KW-1185">Reference proteome</keyword>
<reference evidence="2 3" key="1">
    <citation type="journal article" date="2020" name="Mol. Plant">
        <title>The Chromosome-Based Rubber Tree Genome Provides New Insights into Spurge Genome Evolution and Rubber Biosynthesis.</title>
        <authorList>
            <person name="Liu J."/>
            <person name="Shi C."/>
            <person name="Shi C.C."/>
            <person name="Li W."/>
            <person name="Zhang Q.J."/>
            <person name="Zhang Y."/>
            <person name="Li K."/>
            <person name="Lu H.F."/>
            <person name="Shi C."/>
            <person name="Zhu S.T."/>
            <person name="Xiao Z.Y."/>
            <person name="Nan H."/>
            <person name="Yue Y."/>
            <person name="Zhu X.G."/>
            <person name="Wu Y."/>
            <person name="Hong X.N."/>
            <person name="Fan G.Y."/>
            <person name="Tong Y."/>
            <person name="Zhang D."/>
            <person name="Mao C.L."/>
            <person name="Liu Y.L."/>
            <person name="Hao S.J."/>
            <person name="Liu W.Q."/>
            <person name="Lv M.Q."/>
            <person name="Zhang H.B."/>
            <person name="Liu Y."/>
            <person name="Hu-Tang G.R."/>
            <person name="Wang J.P."/>
            <person name="Wang J.H."/>
            <person name="Sun Y.H."/>
            <person name="Ni S.B."/>
            <person name="Chen W.B."/>
            <person name="Zhang X.C."/>
            <person name="Jiao Y.N."/>
            <person name="Eichler E.E."/>
            <person name="Li G.H."/>
            <person name="Liu X."/>
            <person name="Gao L.Z."/>
        </authorList>
    </citation>
    <scope>NUCLEOTIDE SEQUENCE [LARGE SCALE GENOMIC DNA]</scope>
    <source>
        <strain evidence="3">cv. GT1</strain>
        <tissue evidence="2">Leaf</tissue>
    </source>
</reference>
<comment type="caution">
    <text evidence="2">The sequence shown here is derived from an EMBL/GenBank/DDBJ whole genome shotgun (WGS) entry which is preliminary data.</text>
</comment>
<proteinExistence type="predicted"/>
<accession>A0A6A6KC68</accession>
<sequence length="146" mass="16484">MTRSGIVTQDSMICKLEVIVRVLQIEPKKDRDDLREEMKQHALQSAIEIRQKIREKLQAIFGDSLPDKTKGSDPGVNEEVGTSIAVLGSKDQLLGNYDKSNEDQNASSEVFNKNDKGIERERDFLADTFGINEDSKEENNGEEDNR</sequence>
<evidence type="ECO:0000313" key="2">
    <source>
        <dbReference type="EMBL" id="KAF2286387.1"/>
    </source>
</evidence>
<dbReference type="Proteomes" id="UP000467840">
    <property type="component" value="Chromosome 3"/>
</dbReference>
<dbReference type="EMBL" id="JAAGAX010000017">
    <property type="protein sequence ID" value="KAF2286387.1"/>
    <property type="molecule type" value="Genomic_DNA"/>
</dbReference>
<dbReference type="AlphaFoldDB" id="A0A6A6KC68"/>
<name>A0A6A6KC68_HEVBR</name>
<feature type="compositionally biased region" description="Basic and acidic residues" evidence="1">
    <location>
        <begin position="112"/>
        <end position="125"/>
    </location>
</feature>
<evidence type="ECO:0000313" key="3">
    <source>
        <dbReference type="Proteomes" id="UP000467840"/>
    </source>
</evidence>